<feature type="domain" description="HAT C-terminal dimerisation" evidence="6">
    <location>
        <begin position="306"/>
        <end position="390"/>
    </location>
</feature>
<evidence type="ECO:0000313" key="8">
    <source>
        <dbReference type="Proteomes" id="UP001210211"/>
    </source>
</evidence>
<keyword evidence="8" id="KW-1185">Reference proteome</keyword>
<dbReference type="GO" id="GO:0005634">
    <property type="term" value="C:nucleus"/>
    <property type="evidence" value="ECO:0007669"/>
    <property type="project" value="UniProtKB-SubCell"/>
</dbReference>
<dbReference type="AlphaFoldDB" id="A0AAD5ZCM4"/>
<dbReference type="GO" id="GO:0046983">
    <property type="term" value="F:protein dimerization activity"/>
    <property type="evidence" value="ECO:0007669"/>
    <property type="project" value="InterPro"/>
</dbReference>
<gene>
    <name evidence="7" type="ORF">LUZ61_020084</name>
</gene>
<evidence type="ECO:0000256" key="1">
    <source>
        <dbReference type="ARBA" id="ARBA00004123"/>
    </source>
</evidence>
<keyword evidence="5" id="KW-0539">Nucleus</keyword>
<reference evidence="7 8" key="1">
    <citation type="journal article" date="2022" name="Cell">
        <title>Repeat-based holocentromeres influence genome architecture and karyotype evolution.</title>
        <authorList>
            <person name="Hofstatter P.G."/>
            <person name="Thangavel G."/>
            <person name="Lux T."/>
            <person name="Neumann P."/>
            <person name="Vondrak T."/>
            <person name="Novak P."/>
            <person name="Zhang M."/>
            <person name="Costa L."/>
            <person name="Castellani M."/>
            <person name="Scott A."/>
            <person name="Toegelov H."/>
            <person name="Fuchs J."/>
            <person name="Mata-Sucre Y."/>
            <person name="Dias Y."/>
            <person name="Vanzela A.L.L."/>
            <person name="Huettel B."/>
            <person name="Almeida C.C.S."/>
            <person name="Simkova H."/>
            <person name="Souza G."/>
            <person name="Pedrosa-Harand A."/>
            <person name="Macas J."/>
            <person name="Mayer K.F.X."/>
            <person name="Houben A."/>
            <person name="Marques A."/>
        </authorList>
    </citation>
    <scope>NUCLEOTIDE SEQUENCE [LARGE SCALE GENOMIC DNA]</scope>
    <source>
        <strain evidence="7">RhyTen1mFocal</strain>
    </source>
</reference>
<comment type="caution">
    <text evidence="7">The sequence shown here is derived from an EMBL/GenBank/DDBJ whole genome shotgun (WGS) entry which is preliminary data.</text>
</comment>
<dbReference type="InterPro" id="IPR052035">
    <property type="entry name" value="ZnF_BED_domain_contain"/>
</dbReference>
<dbReference type="EMBL" id="JAMRDG010000002">
    <property type="protein sequence ID" value="KAJ3690920.1"/>
    <property type="molecule type" value="Genomic_DNA"/>
</dbReference>
<dbReference type="InterPro" id="IPR008906">
    <property type="entry name" value="HATC_C_dom"/>
</dbReference>
<sequence length="426" mass="47737">MADPKERVTSLQSDSEPDVELDVAAENDMGLHPDLTAEQIQTIETEAQDPQAAHEGDVADVGVKQKKRKVRAVTAEAWKHFTKGTVQDDGSYEVVCNYWDRGFIALTCHYIDDSWKIKKRVLNFSPLPSPHTGKNIAEALLSMFVMWNLDKRVFSLVLDNASSNDACIRELLSGSLKEALPTEGSVFHQRCGCHILNLIVQDGLSELTDEITKIRDMMKYIRHSQARMEKFRFAASQVRASDKRPAWDVPTRWNSTYLMLELALQLRPVIESKQTCGPSSATISQVRAGLKDFISGKKTCEIEKSEIEEYLSLPLDSTSVDDEFDILTWWKMKVPKYPVLSRLARDILAVPASTVASESTFSTSGRTLSTVRNCLNDESMEALICAQDWLRARVAENDGQVGGPMWATADPESDDIVYGSQELQRL</sequence>
<evidence type="ECO:0000256" key="3">
    <source>
        <dbReference type="ARBA" id="ARBA00022771"/>
    </source>
</evidence>
<dbReference type="GO" id="GO:0008270">
    <property type="term" value="F:zinc ion binding"/>
    <property type="evidence" value="ECO:0007669"/>
    <property type="project" value="UniProtKB-KW"/>
</dbReference>
<proteinExistence type="predicted"/>
<dbReference type="Pfam" id="PF05699">
    <property type="entry name" value="Dimer_Tnp_hAT"/>
    <property type="match status" value="1"/>
</dbReference>
<organism evidence="7 8">
    <name type="scientific">Rhynchospora tenuis</name>
    <dbReference type="NCBI Taxonomy" id="198213"/>
    <lineage>
        <taxon>Eukaryota</taxon>
        <taxon>Viridiplantae</taxon>
        <taxon>Streptophyta</taxon>
        <taxon>Embryophyta</taxon>
        <taxon>Tracheophyta</taxon>
        <taxon>Spermatophyta</taxon>
        <taxon>Magnoliopsida</taxon>
        <taxon>Liliopsida</taxon>
        <taxon>Poales</taxon>
        <taxon>Cyperaceae</taxon>
        <taxon>Cyperoideae</taxon>
        <taxon>Rhynchosporeae</taxon>
        <taxon>Rhynchospora</taxon>
    </lineage>
</organism>
<protein>
    <recommendedName>
        <fullName evidence="6">HAT C-terminal dimerisation domain-containing protein</fullName>
    </recommendedName>
</protein>
<keyword evidence="3" id="KW-0863">Zinc-finger</keyword>
<dbReference type="SUPFAM" id="SSF53098">
    <property type="entry name" value="Ribonuclease H-like"/>
    <property type="match status" value="1"/>
</dbReference>
<keyword evidence="4" id="KW-0862">Zinc</keyword>
<accession>A0AAD5ZCM4</accession>
<name>A0AAD5ZCM4_9POAL</name>
<comment type="subcellular location">
    <subcellularLocation>
        <location evidence="1">Nucleus</location>
    </subcellularLocation>
</comment>
<evidence type="ECO:0000256" key="5">
    <source>
        <dbReference type="ARBA" id="ARBA00023242"/>
    </source>
</evidence>
<dbReference type="PANTHER" id="PTHR46481:SF10">
    <property type="entry name" value="ZINC FINGER BED DOMAIN-CONTAINING PROTEIN 39"/>
    <property type="match status" value="1"/>
</dbReference>
<evidence type="ECO:0000256" key="2">
    <source>
        <dbReference type="ARBA" id="ARBA00022723"/>
    </source>
</evidence>
<evidence type="ECO:0000259" key="6">
    <source>
        <dbReference type="Pfam" id="PF05699"/>
    </source>
</evidence>
<keyword evidence="2" id="KW-0479">Metal-binding</keyword>
<dbReference type="PANTHER" id="PTHR46481">
    <property type="entry name" value="ZINC FINGER BED DOMAIN-CONTAINING PROTEIN 4"/>
    <property type="match status" value="1"/>
</dbReference>
<dbReference type="Proteomes" id="UP001210211">
    <property type="component" value="Unassembled WGS sequence"/>
</dbReference>
<dbReference type="InterPro" id="IPR012337">
    <property type="entry name" value="RNaseH-like_sf"/>
</dbReference>
<evidence type="ECO:0000313" key="7">
    <source>
        <dbReference type="EMBL" id="KAJ3690920.1"/>
    </source>
</evidence>
<evidence type="ECO:0000256" key="4">
    <source>
        <dbReference type="ARBA" id="ARBA00022833"/>
    </source>
</evidence>